<protein>
    <submittedName>
        <fullName evidence="7">Uncharacterized protein</fullName>
    </submittedName>
</protein>
<keyword evidence="5 6" id="KW-0472">Membrane</keyword>
<accession>A0A433DL16</accession>
<dbReference type="InterPro" id="IPR007262">
    <property type="entry name" value="Vps55/LEPROT"/>
</dbReference>
<evidence type="ECO:0000256" key="5">
    <source>
        <dbReference type="ARBA" id="ARBA00023136"/>
    </source>
</evidence>
<evidence type="ECO:0000256" key="3">
    <source>
        <dbReference type="ARBA" id="ARBA00022692"/>
    </source>
</evidence>
<keyword evidence="8" id="KW-1185">Reference proteome</keyword>
<organism evidence="7 8">
    <name type="scientific">Jimgerdemannia flammicorona</name>
    <dbReference type="NCBI Taxonomy" id="994334"/>
    <lineage>
        <taxon>Eukaryota</taxon>
        <taxon>Fungi</taxon>
        <taxon>Fungi incertae sedis</taxon>
        <taxon>Mucoromycota</taxon>
        <taxon>Mucoromycotina</taxon>
        <taxon>Endogonomycetes</taxon>
        <taxon>Endogonales</taxon>
        <taxon>Endogonaceae</taxon>
        <taxon>Jimgerdemannia</taxon>
    </lineage>
</organism>
<comment type="subcellular location">
    <subcellularLocation>
        <location evidence="1">Membrane</location>
        <topology evidence="1">Multi-pass membrane protein</topology>
    </subcellularLocation>
</comment>
<dbReference type="Proteomes" id="UP000268093">
    <property type="component" value="Unassembled WGS sequence"/>
</dbReference>
<reference evidence="7 8" key="1">
    <citation type="journal article" date="2018" name="New Phytol.">
        <title>Phylogenomics of Endogonaceae and evolution of mycorrhizas within Mucoromycota.</title>
        <authorList>
            <person name="Chang Y."/>
            <person name="Desiro A."/>
            <person name="Na H."/>
            <person name="Sandor L."/>
            <person name="Lipzen A."/>
            <person name="Clum A."/>
            <person name="Barry K."/>
            <person name="Grigoriev I.V."/>
            <person name="Martin F.M."/>
            <person name="Stajich J.E."/>
            <person name="Smith M.E."/>
            <person name="Bonito G."/>
            <person name="Spatafora J.W."/>
        </authorList>
    </citation>
    <scope>NUCLEOTIDE SEQUENCE [LARGE SCALE GENOMIC DNA]</scope>
    <source>
        <strain evidence="7 8">GMNB39</strain>
    </source>
</reference>
<sequence length="106" mass="11981">MADKSLVANWWPLFVGKRDYSSVLCGWLFERDGAVWEPRRLDLISAPFATYVLAPLPNALCAKCAGGDDIMSDHYSFPVDMGHFLTGIFFITGLCMYMLKFCLRFA</sequence>
<gene>
    <name evidence="7" type="ORF">BC936DRAFT_147434</name>
</gene>
<dbReference type="AlphaFoldDB" id="A0A433DL16"/>
<evidence type="ECO:0000313" key="8">
    <source>
        <dbReference type="Proteomes" id="UP000268093"/>
    </source>
</evidence>
<evidence type="ECO:0000256" key="4">
    <source>
        <dbReference type="ARBA" id="ARBA00022989"/>
    </source>
</evidence>
<dbReference type="OrthoDB" id="14246at2759"/>
<dbReference type="Pfam" id="PF04133">
    <property type="entry name" value="Vps55"/>
    <property type="match status" value="1"/>
</dbReference>
<name>A0A433DL16_9FUNG</name>
<evidence type="ECO:0000256" key="6">
    <source>
        <dbReference type="SAM" id="Phobius"/>
    </source>
</evidence>
<dbReference type="EMBL" id="RBNI01000643">
    <property type="protein sequence ID" value="RUP51550.1"/>
    <property type="molecule type" value="Genomic_DNA"/>
</dbReference>
<dbReference type="GO" id="GO:0016020">
    <property type="term" value="C:membrane"/>
    <property type="evidence" value="ECO:0007669"/>
    <property type="project" value="UniProtKB-SubCell"/>
</dbReference>
<evidence type="ECO:0000313" key="7">
    <source>
        <dbReference type="EMBL" id="RUP51550.1"/>
    </source>
</evidence>
<keyword evidence="4 6" id="KW-1133">Transmembrane helix</keyword>
<evidence type="ECO:0000256" key="2">
    <source>
        <dbReference type="ARBA" id="ARBA00005645"/>
    </source>
</evidence>
<feature type="transmembrane region" description="Helical" evidence="6">
    <location>
        <begin position="81"/>
        <end position="99"/>
    </location>
</feature>
<comment type="caution">
    <text evidence="7">The sequence shown here is derived from an EMBL/GenBank/DDBJ whole genome shotgun (WGS) entry which is preliminary data.</text>
</comment>
<evidence type="ECO:0000256" key="1">
    <source>
        <dbReference type="ARBA" id="ARBA00004141"/>
    </source>
</evidence>
<comment type="similarity">
    <text evidence="2">Belongs to the OB-RGRP/VPS55 family.</text>
</comment>
<proteinExistence type="inferred from homology"/>
<keyword evidence="3 6" id="KW-0812">Transmembrane</keyword>